<reference evidence="1 2" key="1">
    <citation type="journal article" date="2014" name="Genome Announc.">
        <title>Draft Genome Sequence of Petroleum Oil-Degrading Marine Bacterium Pseudomonas taeanensis Strain MS-3, Isolated from a Crude Oil-Contaminated Seashore.</title>
        <authorList>
            <person name="Lee S.Y."/>
            <person name="Kim S.H."/>
            <person name="Lee D.G."/>
            <person name="Shin S."/>
            <person name="Yun S.H."/>
            <person name="Choi C.W."/>
            <person name="Chung Y.H."/>
            <person name="Choi J.S."/>
            <person name="Kahng H.Y."/>
            <person name="Kim S.I."/>
        </authorList>
    </citation>
    <scope>NUCLEOTIDE SEQUENCE [LARGE SCALE GENOMIC DNA]</scope>
    <source>
        <strain evidence="1 2">MS-3</strain>
    </source>
</reference>
<accession>A0A0A1YI58</accession>
<dbReference type="RefSeq" id="WP_025165979.1">
    <property type="nucleotide sequence ID" value="NZ_AWSQ01000004.1"/>
</dbReference>
<comment type="caution">
    <text evidence="1">The sequence shown here is derived from an EMBL/GenBank/DDBJ whole genome shotgun (WGS) entry which is preliminary data.</text>
</comment>
<proteinExistence type="predicted"/>
<dbReference type="OrthoDB" id="6849782at2"/>
<dbReference type="EMBL" id="AWSQ01000004">
    <property type="protein sequence ID" value="KFX68756.1"/>
    <property type="molecule type" value="Genomic_DNA"/>
</dbReference>
<evidence type="ECO:0000313" key="2">
    <source>
        <dbReference type="Proteomes" id="UP000030063"/>
    </source>
</evidence>
<keyword evidence="2" id="KW-1185">Reference proteome</keyword>
<name>A0A0A1YI58_9PSED</name>
<dbReference type="STRING" id="1395571.TMS3_0114770"/>
<protein>
    <recommendedName>
        <fullName evidence="3">Lipoprotein</fullName>
    </recommendedName>
</protein>
<sequence>MKKYWMVLCLLLTGCAGYRYGEVSRAYVGQAPNAATIVRGTQSWLELPGARIRVELSNEVQHSEHQVMLFIVPVMYDPMDKPLYPAEQSARLLLEISPQVGAASFRPEQVVLSIDGREHRPTGVQQLVVFDSGQYPLAGMRDAEERKPAGVDYGLDRPDRHYQFWLRFDAPMPAPTQDIHLDLSRALRVPGQPAVPPIRFHAVPWKQGYT</sequence>
<evidence type="ECO:0008006" key="3">
    <source>
        <dbReference type="Google" id="ProtNLM"/>
    </source>
</evidence>
<organism evidence="1 2">
    <name type="scientific">Pseudomonas taeanensis MS-3</name>
    <dbReference type="NCBI Taxonomy" id="1395571"/>
    <lineage>
        <taxon>Bacteria</taxon>
        <taxon>Pseudomonadati</taxon>
        <taxon>Pseudomonadota</taxon>
        <taxon>Gammaproteobacteria</taxon>
        <taxon>Pseudomonadales</taxon>
        <taxon>Pseudomonadaceae</taxon>
        <taxon>Pseudomonas</taxon>
    </lineage>
</organism>
<evidence type="ECO:0000313" key="1">
    <source>
        <dbReference type="EMBL" id="KFX68756.1"/>
    </source>
</evidence>
<dbReference type="PROSITE" id="PS51257">
    <property type="entry name" value="PROKAR_LIPOPROTEIN"/>
    <property type="match status" value="1"/>
</dbReference>
<dbReference type="Proteomes" id="UP000030063">
    <property type="component" value="Unassembled WGS sequence"/>
</dbReference>
<gene>
    <name evidence="1" type="ORF">TMS3_0114770</name>
</gene>
<dbReference type="AlphaFoldDB" id="A0A0A1YI58"/>